<dbReference type="PRINTS" id="PR00081">
    <property type="entry name" value="GDHRDH"/>
</dbReference>
<protein>
    <submittedName>
        <fullName evidence="5">Glucose 1-dehydrogenase</fullName>
        <ecNumber evidence="5">1.1.1.47</ecNumber>
    </submittedName>
</protein>
<dbReference type="EMBL" id="VDMP01000014">
    <property type="protein sequence ID" value="TNM48133.1"/>
    <property type="molecule type" value="Genomic_DNA"/>
</dbReference>
<keyword evidence="2 5" id="KW-0560">Oxidoreductase</keyword>
<organism evidence="5 6">
    <name type="scientific">Nocardioides albidus</name>
    <dbReference type="NCBI Taxonomy" id="1517589"/>
    <lineage>
        <taxon>Bacteria</taxon>
        <taxon>Bacillati</taxon>
        <taxon>Actinomycetota</taxon>
        <taxon>Actinomycetes</taxon>
        <taxon>Propionibacteriales</taxon>
        <taxon>Nocardioidaceae</taxon>
        <taxon>Nocardioides</taxon>
    </lineage>
</organism>
<dbReference type="FunFam" id="3.40.50.720:FF:000084">
    <property type="entry name" value="Short-chain dehydrogenase reductase"/>
    <property type="match status" value="1"/>
</dbReference>
<feature type="domain" description="Ketoreductase" evidence="4">
    <location>
        <begin position="7"/>
        <end position="188"/>
    </location>
</feature>
<dbReference type="SMART" id="SM00822">
    <property type="entry name" value="PKS_KR"/>
    <property type="match status" value="1"/>
</dbReference>
<name>A0A5C4WJ63_9ACTN</name>
<keyword evidence="6" id="KW-1185">Reference proteome</keyword>
<comment type="caution">
    <text evidence="5">The sequence shown here is derived from an EMBL/GenBank/DDBJ whole genome shotgun (WGS) entry which is preliminary data.</text>
</comment>
<evidence type="ECO:0000313" key="6">
    <source>
        <dbReference type="Proteomes" id="UP000313231"/>
    </source>
</evidence>
<accession>A0A5C4WJ63</accession>
<keyword evidence="3" id="KW-0520">NAD</keyword>
<evidence type="ECO:0000256" key="1">
    <source>
        <dbReference type="ARBA" id="ARBA00006484"/>
    </source>
</evidence>
<dbReference type="Proteomes" id="UP000313231">
    <property type="component" value="Unassembled WGS sequence"/>
</dbReference>
<dbReference type="Pfam" id="PF13561">
    <property type="entry name" value="adh_short_C2"/>
    <property type="match status" value="1"/>
</dbReference>
<dbReference type="SUPFAM" id="SSF51735">
    <property type="entry name" value="NAD(P)-binding Rossmann-fold domains"/>
    <property type="match status" value="1"/>
</dbReference>
<proteinExistence type="inferred from homology"/>
<evidence type="ECO:0000256" key="3">
    <source>
        <dbReference type="ARBA" id="ARBA00023027"/>
    </source>
</evidence>
<dbReference type="InterPro" id="IPR020904">
    <property type="entry name" value="Sc_DH/Rdtase_CS"/>
</dbReference>
<dbReference type="PANTHER" id="PTHR24321">
    <property type="entry name" value="DEHYDROGENASES, SHORT CHAIN"/>
    <property type="match status" value="1"/>
</dbReference>
<evidence type="ECO:0000259" key="4">
    <source>
        <dbReference type="SMART" id="SM00822"/>
    </source>
</evidence>
<dbReference type="InterPro" id="IPR002347">
    <property type="entry name" value="SDR_fam"/>
</dbReference>
<dbReference type="OrthoDB" id="3542748at2"/>
<dbReference type="EC" id="1.1.1.47" evidence="5"/>
<dbReference type="PANTHER" id="PTHR24321:SF8">
    <property type="entry name" value="ESTRADIOL 17-BETA-DEHYDROGENASE 8-RELATED"/>
    <property type="match status" value="1"/>
</dbReference>
<sequence length="249" mass="25458">MGTLDGRVIIITGGARGMGASHARHLVAQGARVVIGDVIDDAGEILAKELGEDAAFVHHDVTSAADWDTVVATARETFGAVHGLVNNAGVLSFGSLADTTPEAFQRIMDINVTGTFLGLRAVAPVITEAGGGSIVNISSINGLLGTAYTTAYTASKFAVRGLTKAAAQELGPAGIRVNSIHPGGIATPMTQREGGDSAGAAFARFPIPRWGQPEEVSPLVAFLLSDESSYSTGGEFVVDGGITSGLYFS</sequence>
<dbReference type="AlphaFoldDB" id="A0A5C4WJ63"/>
<evidence type="ECO:0000256" key="2">
    <source>
        <dbReference type="ARBA" id="ARBA00023002"/>
    </source>
</evidence>
<evidence type="ECO:0000313" key="5">
    <source>
        <dbReference type="EMBL" id="TNM48133.1"/>
    </source>
</evidence>
<comment type="similarity">
    <text evidence="1">Belongs to the short-chain dehydrogenases/reductases (SDR) family.</text>
</comment>
<gene>
    <name evidence="5" type="ORF">FHP29_02195</name>
</gene>
<dbReference type="RefSeq" id="WP_139621243.1">
    <property type="nucleotide sequence ID" value="NZ_VDMP01000014.1"/>
</dbReference>
<dbReference type="InterPro" id="IPR057326">
    <property type="entry name" value="KR_dom"/>
</dbReference>
<dbReference type="GO" id="GO:0047936">
    <property type="term" value="F:glucose 1-dehydrogenase [NAD(P)+] activity"/>
    <property type="evidence" value="ECO:0007669"/>
    <property type="project" value="UniProtKB-EC"/>
</dbReference>
<reference evidence="5 6" key="1">
    <citation type="journal article" date="2016" name="Int. J. Syst. Evol. Microbiol.">
        <title>Nocardioides albidus sp. nov., an actinobacterium isolated from garden soil.</title>
        <authorList>
            <person name="Singh H."/>
            <person name="Du J."/>
            <person name="Trinh H."/>
            <person name="Won K."/>
            <person name="Yang J.E."/>
            <person name="Yin C."/>
            <person name="Kook M."/>
            <person name="Yi T.H."/>
        </authorList>
    </citation>
    <scope>NUCLEOTIDE SEQUENCE [LARGE SCALE GENOMIC DNA]</scope>
    <source>
        <strain evidence="5 6">CCTCC AB 2015297</strain>
    </source>
</reference>
<dbReference type="PROSITE" id="PS00061">
    <property type="entry name" value="ADH_SHORT"/>
    <property type="match status" value="1"/>
</dbReference>
<dbReference type="PRINTS" id="PR00080">
    <property type="entry name" value="SDRFAMILY"/>
</dbReference>
<dbReference type="InterPro" id="IPR036291">
    <property type="entry name" value="NAD(P)-bd_dom_sf"/>
</dbReference>
<dbReference type="Gene3D" id="3.40.50.720">
    <property type="entry name" value="NAD(P)-binding Rossmann-like Domain"/>
    <property type="match status" value="1"/>
</dbReference>
<dbReference type="NCBIfam" id="NF005559">
    <property type="entry name" value="PRK07231.1"/>
    <property type="match status" value="1"/>
</dbReference>